<dbReference type="InterPro" id="IPR018247">
    <property type="entry name" value="EF_Hand_1_Ca_BS"/>
</dbReference>
<dbReference type="SUPFAM" id="SSF47473">
    <property type="entry name" value="EF-hand"/>
    <property type="match status" value="1"/>
</dbReference>
<dbReference type="PANTHER" id="PTHR34574:SF5">
    <property type="entry name" value="CALCIUM-BINDING EF-HAND FAMILY PROTEIN"/>
    <property type="match status" value="1"/>
</dbReference>
<dbReference type="OMA" id="VNDESHF"/>
<evidence type="ECO:0000259" key="2">
    <source>
        <dbReference type="PROSITE" id="PS50222"/>
    </source>
</evidence>
<dbReference type="OrthoDB" id="186625at2759"/>
<dbReference type="GO" id="GO:0005509">
    <property type="term" value="F:calcium ion binding"/>
    <property type="evidence" value="ECO:0007669"/>
    <property type="project" value="InterPro"/>
</dbReference>
<dbReference type="EMBL" id="LR721775">
    <property type="protein sequence ID" value="VVV54021.1"/>
    <property type="molecule type" value="Genomic_DNA"/>
</dbReference>
<proteinExistence type="predicted"/>
<dbReference type="Gene3D" id="1.10.238.10">
    <property type="entry name" value="EF-hand"/>
    <property type="match status" value="2"/>
</dbReference>
<dbReference type="InterPro" id="IPR011992">
    <property type="entry name" value="EF-hand-dom_pair"/>
</dbReference>
<dbReference type="CDD" id="cd00051">
    <property type="entry name" value="EFh"/>
    <property type="match status" value="1"/>
</dbReference>
<sequence>MGVVVIDGSTVRDFVQDEAAFTKSVDEAFVKLDVNGDGVLSRAELRKAFESLRLIESHFGIDVSTTPEELTSLYNSIFDKFDTDHSGTVDHKEFHDEMRLIMLALADGLGNFPIQMAIDDSDSLLQKAVDLETSKTTSSP</sequence>
<dbReference type="PROSITE" id="PS50222">
    <property type="entry name" value="EF_HAND_2"/>
    <property type="match status" value="2"/>
</dbReference>
<dbReference type="InterPro" id="IPR002048">
    <property type="entry name" value="EF_hand_dom"/>
</dbReference>
<feature type="domain" description="EF-hand" evidence="2">
    <location>
        <begin position="20"/>
        <end position="55"/>
    </location>
</feature>
<dbReference type="AlphaFoldDB" id="A0A5K0WKT1"/>
<evidence type="ECO:0000256" key="1">
    <source>
        <dbReference type="ARBA" id="ARBA00022837"/>
    </source>
</evidence>
<dbReference type="SMART" id="SM00054">
    <property type="entry name" value="EFh"/>
    <property type="match status" value="2"/>
</dbReference>
<name>A0A5K0WKT1_9MAGN</name>
<organism evidence="3">
    <name type="scientific">Nymphaea colorata</name>
    <name type="common">pocket water lily</name>
    <dbReference type="NCBI Taxonomy" id="210225"/>
    <lineage>
        <taxon>Eukaryota</taxon>
        <taxon>Viridiplantae</taxon>
        <taxon>Streptophyta</taxon>
        <taxon>Embryophyta</taxon>
        <taxon>Tracheophyta</taxon>
        <taxon>Spermatophyta</taxon>
        <taxon>Magnoliopsida</taxon>
        <taxon>Nymphaeales</taxon>
        <taxon>Nymphaeaceae</taxon>
        <taxon>Nymphaea</taxon>
    </lineage>
</organism>
<keyword evidence="1" id="KW-0106">Calcium</keyword>
<feature type="domain" description="EF-hand" evidence="2">
    <location>
        <begin position="69"/>
        <end position="104"/>
    </location>
</feature>
<gene>
    <name evidence="3" type="ORF">NYM_LOCUS5412</name>
</gene>
<reference evidence="3" key="1">
    <citation type="submission" date="2019-09" db="EMBL/GenBank/DDBJ databases">
        <authorList>
            <person name="Zhang L."/>
        </authorList>
    </citation>
    <scope>NUCLEOTIDE SEQUENCE</scope>
</reference>
<accession>A0A5K0WKT1</accession>
<dbReference type="PANTHER" id="PTHR34574">
    <property type="entry name" value="CALCIUM-BINDING EF-HAND FAMILY PROTEIN-RELATED"/>
    <property type="match status" value="1"/>
</dbReference>
<dbReference type="PROSITE" id="PS00018">
    <property type="entry name" value="EF_HAND_1"/>
    <property type="match status" value="2"/>
</dbReference>
<protein>
    <recommendedName>
        <fullName evidence="2">EF-hand domain-containing protein</fullName>
    </recommendedName>
</protein>
<dbReference type="Gramene" id="NC10G0233830.1">
    <property type="protein sequence ID" value="NC10G0233830.1:cds"/>
    <property type="gene ID" value="NC10G0233830"/>
</dbReference>
<dbReference type="Pfam" id="PF13499">
    <property type="entry name" value="EF-hand_7"/>
    <property type="match status" value="1"/>
</dbReference>
<evidence type="ECO:0000313" key="3">
    <source>
        <dbReference type="EMBL" id="VVV54021.1"/>
    </source>
</evidence>